<dbReference type="GO" id="GO:0005737">
    <property type="term" value="C:cytoplasm"/>
    <property type="evidence" value="ECO:0007669"/>
    <property type="project" value="TreeGrafter"/>
</dbReference>
<keyword evidence="1" id="KW-0547">Nucleotide-binding</keyword>
<evidence type="ECO:0000259" key="3">
    <source>
        <dbReference type="PROSITE" id="PS50105"/>
    </source>
</evidence>
<dbReference type="PANTHER" id="PTHR16305:SF28">
    <property type="entry name" value="GUANYLATE CYCLASE DOMAIN-CONTAINING PROTEIN"/>
    <property type="match status" value="1"/>
</dbReference>
<dbReference type="SMART" id="SM00454">
    <property type="entry name" value="SAM"/>
    <property type="match status" value="1"/>
</dbReference>
<proteinExistence type="predicted"/>
<dbReference type="PROSITE" id="PS50125">
    <property type="entry name" value="GUANYLATE_CYCLASE_2"/>
    <property type="match status" value="1"/>
</dbReference>
<dbReference type="PROSITE" id="PS50105">
    <property type="entry name" value="SAM_DOMAIN"/>
    <property type="match status" value="1"/>
</dbReference>
<evidence type="ECO:0000256" key="1">
    <source>
        <dbReference type="ARBA" id="ARBA00022741"/>
    </source>
</evidence>
<dbReference type="GO" id="GO:0009190">
    <property type="term" value="P:cyclic nucleotide biosynthetic process"/>
    <property type="evidence" value="ECO:0007669"/>
    <property type="project" value="InterPro"/>
</dbReference>
<dbReference type="Gene3D" id="1.10.150.50">
    <property type="entry name" value="Transcription Factor, Ets-1"/>
    <property type="match status" value="1"/>
</dbReference>
<dbReference type="CDD" id="cd09487">
    <property type="entry name" value="SAM_superfamily"/>
    <property type="match status" value="1"/>
</dbReference>
<evidence type="ECO:0000256" key="2">
    <source>
        <dbReference type="ARBA" id="ARBA00022840"/>
    </source>
</evidence>
<dbReference type="InterPro" id="IPR013761">
    <property type="entry name" value="SAM/pointed_sf"/>
</dbReference>
<dbReference type="Pfam" id="PF00211">
    <property type="entry name" value="Guanylate_cyc"/>
    <property type="match status" value="1"/>
</dbReference>
<feature type="domain" description="Guanylate cyclase" evidence="4">
    <location>
        <begin position="105"/>
        <end position="234"/>
    </location>
</feature>
<accession>A0A3P3EX32</accession>
<name>A0A3P3EX32_9HYPH</name>
<dbReference type="SUPFAM" id="SSF52540">
    <property type="entry name" value="P-loop containing nucleoside triphosphate hydrolases"/>
    <property type="match status" value="1"/>
</dbReference>
<keyword evidence="2" id="KW-0067">ATP-binding</keyword>
<dbReference type="GO" id="GO:0035556">
    <property type="term" value="P:intracellular signal transduction"/>
    <property type="evidence" value="ECO:0007669"/>
    <property type="project" value="InterPro"/>
</dbReference>
<dbReference type="Gene3D" id="1.25.40.10">
    <property type="entry name" value="Tetratricopeptide repeat domain"/>
    <property type="match status" value="1"/>
</dbReference>
<dbReference type="SUPFAM" id="SSF48452">
    <property type="entry name" value="TPR-like"/>
    <property type="match status" value="2"/>
</dbReference>
<dbReference type="InterPro" id="IPR001054">
    <property type="entry name" value="A/G_cyclase"/>
</dbReference>
<evidence type="ECO:0000313" key="5">
    <source>
        <dbReference type="EMBL" id="RRH90969.1"/>
    </source>
</evidence>
<organism evidence="5 6">
    <name type="scientific">Mesorhizobium tamadayense</name>
    <dbReference type="NCBI Taxonomy" id="425306"/>
    <lineage>
        <taxon>Bacteria</taxon>
        <taxon>Pseudomonadati</taxon>
        <taxon>Pseudomonadota</taxon>
        <taxon>Alphaproteobacteria</taxon>
        <taxon>Hyphomicrobiales</taxon>
        <taxon>Phyllobacteriaceae</taxon>
        <taxon>Mesorhizobium</taxon>
    </lineage>
</organism>
<dbReference type="GO" id="GO:0004016">
    <property type="term" value="F:adenylate cyclase activity"/>
    <property type="evidence" value="ECO:0007669"/>
    <property type="project" value="UniProtKB-ARBA"/>
</dbReference>
<dbReference type="Pfam" id="PF13191">
    <property type="entry name" value="AAA_16"/>
    <property type="match status" value="1"/>
</dbReference>
<dbReference type="InterPro" id="IPR027417">
    <property type="entry name" value="P-loop_NTPase"/>
</dbReference>
<gene>
    <name evidence="5" type="ORF">EH240_32660</name>
</gene>
<dbReference type="Pfam" id="PF00536">
    <property type="entry name" value="SAM_1"/>
    <property type="match status" value="1"/>
</dbReference>
<dbReference type="SMART" id="SM00044">
    <property type="entry name" value="CYCc"/>
    <property type="match status" value="1"/>
</dbReference>
<dbReference type="AlphaFoldDB" id="A0A3P3EX32"/>
<dbReference type="EMBL" id="RQXT01000066">
    <property type="protein sequence ID" value="RRH90969.1"/>
    <property type="molecule type" value="Genomic_DNA"/>
</dbReference>
<dbReference type="GO" id="GO:0005524">
    <property type="term" value="F:ATP binding"/>
    <property type="evidence" value="ECO:0007669"/>
    <property type="project" value="UniProtKB-KW"/>
</dbReference>
<feature type="domain" description="SAM" evidence="3">
    <location>
        <begin position="8"/>
        <end position="67"/>
    </location>
</feature>
<dbReference type="InterPro" id="IPR029787">
    <property type="entry name" value="Nucleotide_cyclase"/>
</dbReference>
<dbReference type="Proteomes" id="UP000273786">
    <property type="component" value="Unassembled WGS sequence"/>
</dbReference>
<evidence type="ECO:0000259" key="4">
    <source>
        <dbReference type="PROSITE" id="PS50125"/>
    </source>
</evidence>
<sequence length="1140" mass="124078">MAGRGQMNIAVWLKSLGLEQYASVFDDNAIDAEILPRLTAEDLKEIGVGPLGHRKRILEAIAAMEGQPEVVSAKPASASPIRISASVERLDEPGRTREAERRQLTVMFVDLVGSTALATRLDPEEMRDVLRQFQNTTAGEVLRFEGHVAKLMGDGALAYFGWPQAHEDEAERAVRAALAVVSAVNGLSVKGGQQLSVRVGIATGVVVVGDLIGVGSAQENAVVGETPNLAARLQAVAEPGTVVISELTYRLIGNLFEVTRIQPQKLAGFDTPVSAFKVIGEGRVESRFEALHADESAPLTGREHDIALLLDRWRLAASGEGQVVELFGEAGIGKSRILQELREHLKDEAHTRLRYYCSPYHVETAFYPVTDQLLRAGNIRRTDPPGRQLDLLEQLLAGSTKYPNEAIPLIAALLSIPTEGRYPKVDLMAQKQKTRTFEVLIEQLEALARSQPVLMLLEDAHFLDPTSAELFDQIAGRIQQLPVLLIATSRPEGAVRWSGLSHATFLTLNRLSRAQAASIIAAMTGGKQLPATVLDQVLSKTEGVPLFVEELTKVVLESGLLQVRDGEFVLAGPLPPLAVPATLHDSLMARLDRLDSIRDAAQVGAVIGREFTHELLAAATGLPELELERATSQLVTSGLVFRRGSDRQASYAFKHALVQDAAYSSLLHSRRQQLHTRIALILEERFPEIVATEPELLAYHFGQAGLLEKAVEYNELAGRRALSRSVLTEALARFDNALGGLAAMPPSEERSRRELSIQLALGSAHVAAHGFAAPPTADAYSRARDLCEELGETRQLFPVLYGLCLYHLYAAELAQARSAADRLLELAETNDDSGLSFFAHRAAGVSALPAGEFSRARVHLEKALALYDPREHRSPAFVYAFDPRVVCLDYLARTLLPLGFPDQALVANEEAVAEAHRVGHRNSLALPLFFGGVIRQILGDHESVQERCVELTRIASEAGFRFWLAGATILNAWTIAEAGDVGRGRLELQRGLTEWRATGAEFMVPYFIALQAQIEIRAGDHGAALLLLEAAQAGIERTKERWFAAEILRLQGEVLLQLGEDKAGCSRDRLLDALATARAQGARFWELRAALSLVRADFPAPGAREQLALIYSGFTEGLTLPDLQAAQTLATTNEGLRAAN</sequence>
<dbReference type="InterPro" id="IPR011990">
    <property type="entry name" value="TPR-like_helical_dom_sf"/>
</dbReference>
<dbReference type="CDD" id="cd07302">
    <property type="entry name" value="CHD"/>
    <property type="match status" value="1"/>
</dbReference>
<dbReference type="SUPFAM" id="SSF47769">
    <property type="entry name" value="SAM/Pointed domain"/>
    <property type="match status" value="1"/>
</dbReference>
<dbReference type="Gene3D" id="3.30.70.1230">
    <property type="entry name" value="Nucleotide cyclase"/>
    <property type="match status" value="1"/>
</dbReference>
<dbReference type="SUPFAM" id="SSF55073">
    <property type="entry name" value="Nucleotide cyclase"/>
    <property type="match status" value="1"/>
</dbReference>
<protein>
    <submittedName>
        <fullName evidence="5">Adenylate cyclase</fullName>
    </submittedName>
</protein>
<dbReference type="PANTHER" id="PTHR16305">
    <property type="entry name" value="TESTICULAR SOLUBLE ADENYLYL CYCLASE"/>
    <property type="match status" value="1"/>
</dbReference>
<comment type="caution">
    <text evidence="5">The sequence shown here is derived from an EMBL/GenBank/DDBJ whole genome shotgun (WGS) entry which is preliminary data.</text>
</comment>
<keyword evidence="6" id="KW-1185">Reference proteome</keyword>
<dbReference type="InterPro" id="IPR041664">
    <property type="entry name" value="AAA_16"/>
</dbReference>
<dbReference type="OrthoDB" id="9785312at2"/>
<dbReference type="InterPro" id="IPR001660">
    <property type="entry name" value="SAM"/>
</dbReference>
<evidence type="ECO:0000313" key="6">
    <source>
        <dbReference type="Proteomes" id="UP000273786"/>
    </source>
</evidence>
<reference evidence="5 6" key="1">
    <citation type="submission" date="2018-11" db="EMBL/GenBank/DDBJ databases">
        <title>the genome of Mesorhizobium tamadayense DSM 28320.</title>
        <authorList>
            <person name="Gao J."/>
        </authorList>
    </citation>
    <scope>NUCLEOTIDE SEQUENCE [LARGE SCALE GENOMIC DNA]</scope>
    <source>
        <strain evidence="5 6">DSM 28320</strain>
    </source>
</reference>